<dbReference type="Gene3D" id="1.20.1280.50">
    <property type="match status" value="1"/>
</dbReference>
<dbReference type="InterPro" id="IPR001810">
    <property type="entry name" value="F-box_dom"/>
</dbReference>
<evidence type="ECO:0000256" key="1">
    <source>
        <dbReference type="SAM" id="MobiDB-lite"/>
    </source>
</evidence>
<feature type="compositionally biased region" description="Acidic residues" evidence="1">
    <location>
        <begin position="483"/>
        <end position="517"/>
    </location>
</feature>
<feature type="compositionally biased region" description="Basic and acidic residues" evidence="1">
    <location>
        <begin position="549"/>
        <end position="559"/>
    </location>
</feature>
<comment type="caution">
    <text evidence="3">The sequence shown here is derived from an EMBL/GenBank/DDBJ whole genome shotgun (WGS) entry which is preliminary data.</text>
</comment>
<dbReference type="SUPFAM" id="SSF81383">
    <property type="entry name" value="F-box domain"/>
    <property type="match status" value="1"/>
</dbReference>
<gene>
    <name evidence="3" type="ORF">BXZ70DRAFT_1067283</name>
</gene>
<protein>
    <recommendedName>
        <fullName evidence="2">F-box domain-containing protein</fullName>
    </recommendedName>
</protein>
<feature type="compositionally biased region" description="Acidic residues" evidence="1">
    <location>
        <begin position="646"/>
        <end position="661"/>
    </location>
</feature>
<accession>A0A8K0XLS9</accession>
<proteinExistence type="predicted"/>
<dbReference type="OrthoDB" id="3253362at2759"/>
<feature type="region of interest" description="Disordered" evidence="1">
    <location>
        <begin position="483"/>
        <end position="526"/>
    </location>
</feature>
<feature type="domain" description="F-box" evidence="2">
    <location>
        <begin position="49"/>
        <end position="104"/>
    </location>
</feature>
<evidence type="ECO:0000313" key="4">
    <source>
        <dbReference type="Proteomes" id="UP000813824"/>
    </source>
</evidence>
<organism evidence="3 4">
    <name type="scientific">Cristinia sonorae</name>
    <dbReference type="NCBI Taxonomy" id="1940300"/>
    <lineage>
        <taxon>Eukaryota</taxon>
        <taxon>Fungi</taxon>
        <taxon>Dikarya</taxon>
        <taxon>Basidiomycota</taxon>
        <taxon>Agaricomycotina</taxon>
        <taxon>Agaricomycetes</taxon>
        <taxon>Agaricomycetidae</taxon>
        <taxon>Agaricales</taxon>
        <taxon>Pleurotineae</taxon>
        <taxon>Stephanosporaceae</taxon>
        <taxon>Cristinia</taxon>
    </lineage>
</organism>
<evidence type="ECO:0000313" key="3">
    <source>
        <dbReference type="EMBL" id="KAH8091709.1"/>
    </source>
</evidence>
<dbReference type="InterPro" id="IPR036047">
    <property type="entry name" value="F-box-like_dom_sf"/>
</dbReference>
<feature type="region of interest" description="Disordered" evidence="1">
    <location>
        <begin position="549"/>
        <end position="574"/>
    </location>
</feature>
<dbReference type="SUPFAM" id="SSF52047">
    <property type="entry name" value="RNI-like"/>
    <property type="match status" value="1"/>
</dbReference>
<evidence type="ECO:0000259" key="2">
    <source>
        <dbReference type="Pfam" id="PF12937"/>
    </source>
</evidence>
<sequence>MPRSKPCKLNVATVKRMAKFRRGLRTQIEAHALEIIRLRLEMNNVTPIFRLPPELLAKIFLFCIPVVDRNTQQYDASWISITYVCHYWREVALHAPSLWTDIFVRRGSAGINWRFLDEYLVRSKQAPLYVQICGGISAADNSFRKIIDNLARVESLIVELFAPQLEAAVKRSPPSLPQLHTLELWGRSPVDYDIPRPIPKFLTQITIPSLTSLVVKSYYIDWSTIVLPSTLLELWLYYDCAFTGKWRCSPSEILPALSHLPALLSLGLEETLTHFPDNTTLLPPVTTTVSFPQLRKLHLSGPALPCIHFMQHCQFPASTTIGLSLDPLTPEAIPVVTPLIRSAMETHLIDVISQPGKKINLSVSEESIKVYASIYPTPLLRYEFSLACRPVLASICPQMPLHHMTSLAISASSPDAVEPWLNLAAAMHNVEVLVFTKGSRYRLTHVLLRPYPAGNNMAEGQLRCYLPKLKVLMYQGIEFQMDDEENDGASTEDGEYEYESVGDPEDSDEGEPETGGEEGEKAIEGDYKLEDLDTLRAAVNAMGDWREEFDKEDGSRDQDAELQTNSGDSDGWESDVDSELATEVLLHILFFRSLRLTLRARNAAGYKLDRIILKDCADLDDVSVALVEEVVEVTWERSSPKPGESVVEDDIDSVENSESEESERSEHHERLM</sequence>
<dbReference type="Pfam" id="PF12937">
    <property type="entry name" value="F-box-like"/>
    <property type="match status" value="1"/>
</dbReference>
<reference evidence="3" key="1">
    <citation type="journal article" date="2021" name="New Phytol.">
        <title>Evolutionary innovations through gain and loss of genes in the ectomycorrhizal Boletales.</title>
        <authorList>
            <person name="Wu G."/>
            <person name="Miyauchi S."/>
            <person name="Morin E."/>
            <person name="Kuo A."/>
            <person name="Drula E."/>
            <person name="Varga T."/>
            <person name="Kohler A."/>
            <person name="Feng B."/>
            <person name="Cao Y."/>
            <person name="Lipzen A."/>
            <person name="Daum C."/>
            <person name="Hundley H."/>
            <person name="Pangilinan J."/>
            <person name="Johnson J."/>
            <person name="Barry K."/>
            <person name="LaButti K."/>
            <person name="Ng V."/>
            <person name="Ahrendt S."/>
            <person name="Min B."/>
            <person name="Choi I.G."/>
            <person name="Park H."/>
            <person name="Plett J.M."/>
            <person name="Magnuson J."/>
            <person name="Spatafora J.W."/>
            <person name="Nagy L.G."/>
            <person name="Henrissat B."/>
            <person name="Grigoriev I.V."/>
            <person name="Yang Z.L."/>
            <person name="Xu J."/>
            <person name="Martin F.M."/>
        </authorList>
    </citation>
    <scope>NUCLEOTIDE SEQUENCE</scope>
    <source>
        <strain evidence="3">KKN 215</strain>
    </source>
</reference>
<feature type="region of interest" description="Disordered" evidence="1">
    <location>
        <begin position="637"/>
        <end position="672"/>
    </location>
</feature>
<feature type="compositionally biased region" description="Basic and acidic residues" evidence="1">
    <location>
        <begin position="662"/>
        <end position="672"/>
    </location>
</feature>
<dbReference type="EMBL" id="JAEVFJ010000035">
    <property type="protein sequence ID" value="KAH8091709.1"/>
    <property type="molecule type" value="Genomic_DNA"/>
</dbReference>
<name>A0A8K0XLS9_9AGAR</name>
<dbReference type="AlphaFoldDB" id="A0A8K0XLS9"/>
<keyword evidence="4" id="KW-1185">Reference proteome</keyword>
<dbReference type="Proteomes" id="UP000813824">
    <property type="component" value="Unassembled WGS sequence"/>
</dbReference>